<reference evidence="6" key="1">
    <citation type="journal article" date="2021" name="Sci. Adv.">
        <title>The American lobster genome reveals insights on longevity, neural, and immune adaptations.</title>
        <authorList>
            <person name="Polinski J.M."/>
            <person name="Zimin A.V."/>
            <person name="Clark K.F."/>
            <person name="Kohn A.B."/>
            <person name="Sadowski N."/>
            <person name="Timp W."/>
            <person name="Ptitsyn A."/>
            <person name="Khanna P."/>
            <person name="Romanova D.Y."/>
            <person name="Williams P."/>
            <person name="Greenwood S.J."/>
            <person name="Moroz L.L."/>
            <person name="Walt D.R."/>
            <person name="Bodnar A.G."/>
        </authorList>
    </citation>
    <scope>NUCLEOTIDE SEQUENCE</scope>
    <source>
        <strain evidence="6">GMGI-L3</strain>
    </source>
</reference>
<comment type="caution">
    <text evidence="6">The sequence shown here is derived from an EMBL/GenBank/DDBJ whole genome shotgun (WGS) entry which is preliminary data.</text>
</comment>
<name>A0A8J5KR10_HOMAM</name>
<feature type="domain" description="Cystatin" evidence="5">
    <location>
        <begin position="72"/>
        <end position="181"/>
    </location>
</feature>
<feature type="region of interest" description="Disordered" evidence="4">
    <location>
        <begin position="268"/>
        <end position="292"/>
    </location>
</feature>
<protein>
    <submittedName>
        <fullName evidence="6">Cystatin 10-like</fullName>
    </submittedName>
</protein>
<comment type="similarity">
    <text evidence="1">Belongs to the cystatin family.</text>
</comment>
<dbReference type="SMART" id="SM00043">
    <property type="entry name" value="CY"/>
    <property type="match status" value="2"/>
</dbReference>
<organism evidence="6 7">
    <name type="scientific">Homarus americanus</name>
    <name type="common">American lobster</name>
    <dbReference type="NCBI Taxonomy" id="6706"/>
    <lineage>
        <taxon>Eukaryota</taxon>
        <taxon>Metazoa</taxon>
        <taxon>Ecdysozoa</taxon>
        <taxon>Arthropoda</taxon>
        <taxon>Crustacea</taxon>
        <taxon>Multicrustacea</taxon>
        <taxon>Malacostraca</taxon>
        <taxon>Eumalacostraca</taxon>
        <taxon>Eucarida</taxon>
        <taxon>Decapoda</taxon>
        <taxon>Pleocyemata</taxon>
        <taxon>Astacidea</taxon>
        <taxon>Nephropoidea</taxon>
        <taxon>Nephropidae</taxon>
        <taxon>Homarus</taxon>
    </lineage>
</organism>
<feature type="non-terminal residue" evidence="6">
    <location>
        <position position="1"/>
    </location>
</feature>
<dbReference type="InterPro" id="IPR046350">
    <property type="entry name" value="Cystatin_sf"/>
</dbReference>
<dbReference type="GO" id="GO:0004869">
    <property type="term" value="F:cysteine-type endopeptidase inhibitor activity"/>
    <property type="evidence" value="ECO:0007669"/>
    <property type="project" value="UniProtKB-KW"/>
</dbReference>
<dbReference type="Proteomes" id="UP000747542">
    <property type="component" value="Unassembled WGS sequence"/>
</dbReference>
<feature type="domain" description="Cystatin" evidence="5">
    <location>
        <begin position="191"/>
        <end position="291"/>
    </location>
</feature>
<dbReference type="Pfam" id="PF00031">
    <property type="entry name" value="Cystatin"/>
    <property type="match status" value="2"/>
</dbReference>
<dbReference type="PANTHER" id="PTHR46186:SF2">
    <property type="entry name" value="CYSTATIN"/>
    <property type="match status" value="1"/>
</dbReference>
<dbReference type="PANTHER" id="PTHR46186">
    <property type="entry name" value="CYSTATIN"/>
    <property type="match status" value="1"/>
</dbReference>
<dbReference type="InterPro" id="IPR000010">
    <property type="entry name" value="Cystatin_dom"/>
</dbReference>
<evidence type="ECO:0000259" key="5">
    <source>
        <dbReference type="SMART" id="SM00043"/>
    </source>
</evidence>
<dbReference type="AlphaFoldDB" id="A0A8J5KR10"/>
<evidence type="ECO:0000256" key="4">
    <source>
        <dbReference type="SAM" id="MobiDB-lite"/>
    </source>
</evidence>
<dbReference type="CDD" id="cd00042">
    <property type="entry name" value="CY"/>
    <property type="match status" value="3"/>
</dbReference>
<keyword evidence="3" id="KW-0789">Thiol protease inhibitor</keyword>
<dbReference type="Gene3D" id="3.10.450.10">
    <property type="match status" value="3"/>
</dbReference>
<sequence>VVAGVNWNLKVTMSWTTCKKEDQVQDLNNCEKDLSKPSSICDVVIYERSWENFKEVTGMNCTNVEDSRARRRAVGMYSPVDLPDSKVSELAQFAVASMDEGSEDPNIRVVDNVISAEMQVVAGTNWNLKVTMSWTTCKKEDQVQDLNICQKDLSKPSSICDVFINERSWQNFKEVTEMICRNVEDSRARRRAVGMYSPVDLPNSKVSELAQFVVASMDEGSEDPNIRVVDNVISAEMQVVAGANWNLKVTMSWTTCKKEDQVQDLNNCEKDLSKPSSGKKESRRDVFTSRST</sequence>
<evidence type="ECO:0000256" key="2">
    <source>
        <dbReference type="ARBA" id="ARBA00022690"/>
    </source>
</evidence>
<dbReference type="GO" id="GO:0005737">
    <property type="term" value="C:cytoplasm"/>
    <property type="evidence" value="ECO:0007669"/>
    <property type="project" value="TreeGrafter"/>
</dbReference>
<evidence type="ECO:0000313" key="6">
    <source>
        <dbReference type="EMBL" id="KAG7171324.1"/>
    </source>
</evidence>
<dbReference type="GO" id="GO:0031982">
    <property type="term" value="C:vesicle"/>
    <property type="evidence" value="ECO:0007669"/>
    <property type="project" value="TreeGrafter"/>
</dbReference>
<dbReference type="GO" id="GO:0005615">
    <property type="term" value="C:extracellular space"/>
    <property type="evidence" value="ECO:0007669"/>
    <property type="project" value="TreeGrafter"/>
</dbReference>
<evidence type="ECO:0000256" key="1">
    <source>
        <dbReference type="ARBA" id="ARBA00009403"/>
    </source>
</evidence>
<dbReference type="EMBL" id="JAHLQT010012455">
    <property type="protein sequence ID" value="KAG7171324.1"/>
    <property type="molecule type" value="Genomic_DNA"/>
</dbReference>
<keyword evidence="7" id="KW-1185">Reference proteome</keyword>
<gene>
    <name evidence="6" type="primary">Cst10-L</name>
    <name evidence="6" type="ORF">Hamer_G013788</name>
</gene>
<evidence type="ECO:0000313" key="7">
    <source>
        <dbReference type="Proteomes" id="UP000747542"/>
    </source>
</evidence>
<keyword evidence="2" id="KW-0646">Protease inhibitor</keyword>
<evidence type="ECO:0000256" key="3">
    <source>
        <dbReference type="ARBA" id="ARBA00022704"/>
    </source>
</evidence>
<dbReference type="SUPFAM" id="SSF54403">
    <property type="entry name" value="Cystatin/monellin"/>
    <property type="match status" value="3"/>
</dbReference>
<accession>A0A8J5KR10</accession>
<proteinExistence type="inferred from homology"/>